<reference evidence="1 2" key="1">
    <citation type="journal article" date="2003" name="Proc. Natl. Acad. Sci. U.S.A.">
        <title>Complete genome sequence and analysis of Wolinella succinogenes.</title>
        <authorList>
            <person name="Baar C."/>
            <person name="Eppinger M."/>
            <person name="Raddatz G."/>
            <person name="Simon JM."/>
            <person name="Lanz C."/>
            <person name="Klimmek O."/>
            <person name="Nandakumar R."/>
            <person name="Gross R."/>
            <person name="Rosinus A."/>
            <person name="Keller H."/>
            <person name="Jagtap P."/>
            <person name="Linke B."/>
            <person name="Meyer F."/>
            <person name="Lederer H."/>
            <person name="Schuster S.C."/>
        </authorList>
    </citation>
    <scope>NUCLEOTIDE SEQUENCE [LARGE SCALE GENOMIC DNA]</scope>
    <source>
        <strain evidence="2">ATCC 29543 / DSM 1740 / CCUG 13145 / JCM 31913 / LMG 7466 / NCTC 11488 / FDC 602W</strain>
    </source>
</reference>
<dbReference type="HOGENOM" id="CLU_1501525_0_0_7"/>
<dbReference type="EMBL" id="BX571661">
    <property type="protein sequence ID" value="CAE10685.1"/>
    <property type="molecule type" value="Genomic_DNA"/>
</dbReference>
<evidence type="ECO:0008006" key="3">
    <source>
        <dbReference type="Google" id="ProtNLM"/>
    </source>
</evidence>
<dbReference type="KEGG" id="wsu:WS1654"/>
<proteinExistence type="predicted"/>
<name>Q7MR58_WOLSU</name>
<dbReference type="AlphaFoldDB" id="Q7MR58"/>
<organism evidence="2">
    <name type="scientific">Wolinella succinogenes (strain ATCC 29543 / DSM 1740 / CCUG 13145 / JCM 31913 / LMG 7466 / NCTC 11488 / FDC 602W)</name>
    <name type="common">Vibrio succinogenes</name>
    <dbReference type="NCBI Taxonomy" id="273121"/>
    <lineage>
        <taxon>Bacteria</taxon>
        <taxon>Pseudomonadati</taxon>
        <taxon>Campylobacterota</taxon>
        <taxon>Epsilonproteobacteria</taxon>
        <taxon>Campylobacterales</taxon>
        <taxon>Helicobacteraceae</taxon>
        <taxon>Wolinella</taxon>
    </lineage>
</organism>
<accession>Q7MR58</accession>
<evidence type="ECO:0000313" key="2">
    <source>
        <dbReference type="Proteomes" id="UP000000422"/>
    </source>
</evidence>
<sequence length="192" mass="21502">MKNLILVASFASLWLLGGCANKVEHAYVDLYKTCYQKEYQLSIGDIRSDGTNELDISSNDVRDALLQALRDSNCFELSSSGSGYGAGYSTDLLYTSRIIKEKFDKNIVTSEEKTFLIVETVITMQNFNETKTYRGKSQFEMKNTKILGIGNETQVNYSDKIRSIQTAVRSAVKEAAEDLRTSRRTAPRGTGF</sequence>
<keyword evidence="2" id="KW-1185">Reference proteome</keyword>
<evidence type="ECO:0000313" key="1">
    <source>
        <dbReference type="EMBL" id="CAE10685.1"/>
    </source>
</evidence>
<dbReference type="Proteomes" id="UP000000422">
    <property type="component" value="Chromosome"/>
</dbReference>
<dbReference type="PROSITE" id="PS51257">
    <property type="entry name" value="PROKAR_LIPOPROTEIN"/>
    <property type="match status" value="1"/>
</dbReference>
<protein>
    <recommendedName>
        <fullName evidence="3">Lipoprotein</fullName>
    </recommendedName>
</protein>
<dbReference type="STRING" id="273121.WS1654"/>
<dbReference type="RefSeq" id="WP_011139469.1">
    <property type="nucleotide sequence ID" value="NC_005090.1"/>
</dbReference>
<gene>
    <name evidence="1" type="ordered locus">WS1654</name>
</gene>